<keyword evidence="6" id="KW-0479">Metal-binding</keyword>
<evidence type="ECO:0000313" key="16">
    <source>
        <dbReference type="Proteomes" id="UP000307440"/>
    </source>
</evidence>
<organism evidence="15 16">
    <name type="scientific">Coprinopsis marcescibilis</name>
    <name type="common">Agaric fungus</name>
    <name type="synonym">Psathyrella marcescibilis</name>
    <dbReference type="NCBI Taxonomy" id="230819"/>
    <lineage>
        <taxon>Eukaryota</taxon>
        <taxon>Fungi</taxon>
        <taxon>Dikarya</taxon>
        <taxon>Basidiomycota</taxon>
        <taxon>Agaricomycotina</taxon>
        <taxon>Agaricomycetes</taxon>
        <taxon>Agaricomycetidae</taxon>
        <taxon>Agaricales</taxon>
        <taxon>Agaricineae</taxon>
        <taxon>Psathyrellaceae</taxon>
        <taxon>Coprinopsis</taxon>
    </lineage>
</organism>
<evidence type="ECO:0000256" key="2">
    <source>
        <dbReference type="ARBA" id="ARBA00006460"/>
    </source>
</evidence>
<dbReference type="Gene3D" id="6.10.250.2940">
    <property type="match status" value="1"/>
</dbReference>
<feature type="compositionally biased region" description="Acidic residues" evidence="13">
    <location>
        <begin position="1457"/>
        <end position="1472"/>
    </location>
</feature>
<reference evidence="15 16" key="1">
    <citation type="journal article" date="2019" name="Nat. Ecol. Evol.">
        <title>Megaphylogeny resolves global patterns of mushroom evolution.</title>
        <authorList>
            <person name="Varga T."/>
            <person name="Krizsan K."/>
            <person name="Foldi C."/>
            <person name="Dima B."/>
            <person name="Sanchez-Garcia M."/>
            <person name="Sanchez-Ramirez S."/>
            <person name="Szollosi G.J."/>
            <person name="Szarkandi J.G."/>
            <person name="Papp V."/>
            <person name="Albert L."/>
            <person name="Andreopoulos W."/>
            <person name="Angelini C."/>
            <person name="Antonin V."/>
            <person name="Barry K.W."/>
            <person name="Bougher N.L."/>
            <person name="Buchanan P."/>
            <person name="Buyck B."/>
            <person name="Bense V."/>
            <person name="Catcheside P."/>
            <person name="Chovatia M."/>
            <person name="Cooper J."/>
            <person name="Damon W."/>
            <person name="Desjardin D."/>
            <person name="Finy P."/>
            <person name="Geml J."/>
            <person name="Haridas S."/>
            <person name="Hughes K."/>
            <person name="Justo A."/>
            <person name="Karasinski D."/>
            <person name="Kautmanova I."/>
            <person name="Kiss B."/>
            <person name="Kocsube S."/>
            <person name="Kotiranta H."/>
            <person name="LaButti K.M."/>
            <person name="Lechner B.E."/>
            <person name="Liimatainen K."/>
            <person name="Lipzen A."/>
            <person name="Lukacs Z."/>
            <person name="Mihaltcheva S."/>
            <person name="Morgado L.N."/>
            <person name="Niskanen T."/>
            <person name="Noordeloos M.E."/>
            <person name="Ohm R.A."/>
            <person name="Ortiz-Santana B."/>
            <person name="Ovrebo C."/>
            <person name="Racz N."/>
            <person name="Riley R."/>
            <person name="Savchenko A."/>
            <person name="Shiryaev A."/>
            <person name="Soop K."/>
            <person name="Spirin V."/>
            <person name="Szebenyi C."/>
            <person name="Tomsovsky M."/>
            <person name="Tulloss R.E."/>
            <person name="Uehling J."/>
            <person name="Grigoriev I.V."/>
            <person name="Vagvolgyi C."/>
            <person name="Papp T."/>
            <person name="Martin F.M."/>
            <person name="Miettinen O."/>
            <person name="Hibbett D.S."/>
            <person name="Nagy L.G."/>
        </authorList>
    </citation>
    <scope>NUCLEOTIDE SEQUENCE [LARGE SCALE GENOMIC DNA]</scope>
    <source>
        <strain evidence="15 16">CBS 121175</strain>
    </source>
</reference>
<feature type="domain" description="RNA polymerase N-terminal" evidence="14">
    <location>
        <begin position="383"/>
        <end position="723"/>
    </location>
</feature>
<dbReference type="Gene3D" id="4.10.860.120">
    <property type="entry name" value="RNA polymerase II, clamp domain"/>
    <property type="match status" value="1"/>
</dbReference>
<dbReference type="SUPFAM" id="SSF64484">
    <property type="entry name" value="beta and beta-prime subunits of DNA dependent RNA-polymerase"/>
    <property type="match status" value="1"/>
</dbReference>
<dbReference type="InterPro" id="IPR038120">
    <property type="entry name" value="Rpb1_funnel_sf"/>
</dbReference>
<dbReference type="GO" id="GO:0046872">
    <property type="term" value="F:metal ion binding"/>
    <property type="evidence" value="ECO:0007669"/>
    <property type="project" value="UniProtKB-KW"/>
</dbReference>
<dbReference type="Gene3D" id="1.10.357.120">
    <property type="match status" value="1"/>
</dbReference>
<evidence type="ECO:0000256" key="6">
    <source>
        <dbReference type="ARBA" id="ARBA00022723"/>
    </source>
</evidence>
<keyword evidence="3 12" id="KW-0240">DNA-directed RNA polymerase</keyword>
<evidence type="ECO:0000313" key="15">
    <source>
        <dbReference type="EMBL" id="TFK28883.1"/>
    </source>
</evidence>
<comment type="similarity">
    <text evidence="2 12">Belongs to the RNA polymerase beta' chain family.</text>
</comment>
<dbReference type="GO" id="GO:0006351">
    <property type="term" value="P:DNA-templated transcription"/>
    <property type="evidence" value="ECO:0007669"/>
    <property type="project" value="InterPro"/>
</dbReference>
<dbReference type="GO" id="GO:0003899">
    <property type="term" value="F:DNA-directed RNA polymerase activity"/>
    <property type="evidence" value="ECO:0007669"/>
    <property type="project" value="UniProtKB-EC"/>
</dbReference>
<dbReference type="EMBL" id="ML210153">
    <property type="protein sequence ID" value="TFK28883.1"/>
    <property type="molecule type" value="Genomic_DNA"/>
</dbReference>
<dbReference type="Gene3D" id="2.40.40.20">
    <property type="match status" value="1"/>
</dbReference>
<evidence type="ECO:0000256" key="11">
    <source>
        <dbReference type="ARBA" id="ARBA00048552"/>
    </source>
</evidence>
<keyword evidence="9 12" id="KW-0804">Transcription</keyword>
<keyword evidence="10" id="KW-0539">Nucleus</keyword>
<dbReference type="Gene3D" id="1.10.150.390">
    <property type="match status" value="1"/>
</dbReference>
<evidence type="ECO:0000256" key="9">
    <source>
        <dbReference type="ARBA" id="ARBA00023163"/>
    </source>
</evidence>
<feature type="compositionally biased region" description="Acidic residues" evidence="13">
    <location>
        <begin position="287"/>
        <end position="310"/>
    </location>
</feature>
<evidence type="ECO:0000256" key="8">
    <source>
        <dbReference type="ARBA" id="ARBA00022842"/>
    </source>
</evidence>
<dbReference type="PANTHER" id="PTHR19376">
    <property type="entry name" value="DNA-DIRECTED RNA POLYMERASE"/>
    <property type="match status" value="1"/>
</dbReference>
<dbReference type="GO" id="GO:0003677">
    <property type="term" value="F:DNA binding"/>
    <property type="evidence" value="ECO:0007669"/>
    <property type="project" value="InterPro"/>
</dbReference>
<dbReference type="Gene3D" id="1.10.132.30">
    <property type="match status" value="1"/>
</dbReference>
<dbReference type="CDD" id="cd02735">
    <property type="entry name" value="RNAP_I_Rpa1_C"/>
    <property type="match status" value="1"/>
</dbReference>
<dbReference type="Pfam" id="PF04998">
    <property type="entry name" value="RNA_pol_Rpb1_5"/>
    <property type="match status" value="1"/>
</dbReference>
<dbReference type="STRING" id="230819.A0A5C3L8R4"/>
<evidence type="ECO:0000256" key="13">
    <source>
        <dbReference type="SAM" id="MobiDB-lite"/>
    </source>
</evidence>
<dbReference type="FunFam" id="4.10.860.120:FF:000006">
    <property type="entry name" value="DNA-directed RNA polymerase subunit"/>
    <property type="match status" value="1"/>
</dbReference>
<feature type="region of interest" description="Disordered" evidence="13">
    <location>
        <begin position="1399"/>
        <end position="1472"/>
    </location>
</feature>
<dbReference type="Gene3D" id="1.10.274.100">
    <property type="entry name" value="RNA polymerase Rpb1, domain 3"/>
    <property type="match status" value="1"/>
</dbReference>
<evidence type="ECO:0000256" key="1">
    <source>
        <dbReference type="ARBA" id="ARBA00004123"/>
    </source>
</evidence>
<keyword evidence="5 12" id="KW-0548">Nucleotidyltransferase</keyword>
<comment type="function">
    <text evidence="12">DNA-dependent RNA polymerase catalyzes the transcription of DNA into RNA using the four ribonucleoside triphosphates as substrates.</text>
</comment>
<dbReference type="OrthoDB" id="270392at2759"/>
<dbReference type="InterPro" id="IPR015699">
    <property type="entry name" value="DNA-dir_RNA_pol1_lsu_N"/>
</dbReference>
<dbReference type="GO" id="GO:0005736">
    <property type="term" value="C:RNA polymerase I complex"/>
    <property type="evidence" value="ECO:0007669"/>
    <property type="project" value="TreeGrafter"/>
</dbReference>
<dbReference type="Pfam" id="PF00623">
    <property type="entry name" value="RNA_pol_Rpb1_2"/>
    <property type="match status" value="1"/>
</dbReference>
<evidence type="ECO:0000256" key="10">
    <source>
        <dbReference type="ARBA" id="ARBA00023242"/>
    </source>
</evidence>
<sequence>MNIAHSLPSTVTAVAFSFLTSNDIRNISVKQIVNSVLLDDLNRPNIGGLYDPALGPHDRSDVCSTCHLTYFTCPGHFGHIELPAPVFHPLFMGNLYNLLRGMCMYCHRFKMSRTQLSKYAAKLRLLERGLVEAAMGVDDIALQSRKKGKEKASDGDEDMDDGDTTYESEEQFITRVNLYVMIHLSRNQSANRDQYKTEVAYQMRKEVILEFLRNCMTKKCQNSDCATFAYTFRKEGHTKIIEYDLTPKQKGMQNRVRPDVLLAERSQSYSKNVPKASDGLDDVYMDEEGETEDEGEGDILDEDDESEEDNTLNKAGEVSLPRAANGKIKTSRGRNERVVAPEECRAHLRRLFKNESVMCALIYGRHGPHAPVTPDQLSIASADMFFVEVVPVSPTRFRPPAKMGETLFEHPQNELLAKVLQTSYRLRDINMELRSAAQKGSGIDEQIRRSLMSALLDRLIQLQVDVNSFMDSSKNPAVMRQGKLPPAGIKQGLEKKEGLFRKHMMGKRVNYAARSVISPDVNIEPNEIGIPPVFARKLTFPEPVTQWNFSEMRQRVINGPHNYPGASMVEYEDGRQQSLDKLTVEQRTAIANQLLTPQGDFSSSRKGLYTRTPAVNKKVYRHLQDGDILILNRQPTLHKPSMMCHKARVLQGEKTIRMHYANCNSYNADFDGDEMNIHFPQNHVAAAEARFIANTDNQYLVPTSGNPLRGLIQDHVVAGVWMTCQDAFFAREDYFQLLYGALRPEEDPSTPRLITLPPTVWKPVPLWTGKQIISTVLKNITPRKFEGLNLKAKTKVPGELWGNDSKEDQVIFLNGELLCGVLDKAAFGASDYGLVHSVYEIYGPDIAGKLLGVLSRLFTKFLQHRAFTCRMDDLILTPAGDRDRTGILERGKNLGTQGTIENFPSLANVPKEDVPSELRRLLEDVLRDDNKMAGLDVTVKKRLNDLTSKIQKATLPSQLLRKFPFNHMQAMTQSGAKGSAVNARQISCALGQQELEGRRVPVMVSGKTLPSFKAFETKAIAGGYVASRFLTGVKPQEFYFHCMAGREGLIDTAVKTSRSGYLQRCLIKHLEGIRVHYDNTVRGSDNSIYQFTYGGDGLDVTKQKHLYQFAFIAQNSLSIARHLNPASLQDKDIDQKSAVAYMKKVLKKSPKKPSSHEMAPRDSYDPVLSILSPCRNLGSTSEQFALAVKNYIDSNPDGLLAGKKDKEPQFKTRYPPMNSKNFQLLMNVKYMRSLADPGEAVGLVASQGVGEPSTQMTLNTFHFAGHGAANVTLGIPRLREIVMTASQKPKTPSMTMIVRPSTSPEDVEMFCKRASRVTVAQVVRRVSVNEQLRVEGQARRTQFAVTIEFFPKEEYLNEYDLEPTEILSAFGTRFPLLLKREIQNELRKLDTDLKSQIAQLGKGKTVRAHGEADDDDGVDDGEMPKRKKDADEESEAGDGDADDEKRQRQRKQQTTYDSDEEDEDENGEAFNDEDIEAAYASGAEETETPKLTKKQQSLRQAVSQVSDLFQRHLLHAVAFDFDESKCTFTIEFQPDMPKLLFVGIIERTCRATVIREIPGITDCFASKEDGKEKGDDPIIKARSFLCLTTNGSNLRGMWEFAANSDETILEDDEIYSNDIYALLQTYGVEMARAAILKEMGGVFGAYNIQVDRRHLELIADYMTFDGSYKPFNRKGISTNPSPLLKASYETTAAFISDATLYGDFDDLKTPSGNIVLGQPNATGTGVFDVRTLTEPREESSEGVEEE</sequence>
<dbReference type="InterPro" id="IPR007066">
    <property type="entry name" value="RNA_pol_Rpb1_3"/>
</dbReference>
<dbReference type="Proteomes" id="UP000307440">
    <property type="component" value="Unassembled WGS sequence"/>
</dbReference>
<keyword evidence="7" id="KW-0862">Zinc</keyword>
<dbReference type="InterPro" id="IPR007081">
    <property type="entry name" value="RNA_pol_Rpb1_5"/>
</dbReference>
<gene>
    <name evidence="15" type="ORF">FA15DRAFT_753260</name>
</gene>
<keyword evidence="16" id="KW-1185">Reference proteome</keyword>
<evidence type="ECO:0000256" key="12">
    <source>
        <dbReference type="RuleBase" id="RU004279"/>
    </source>
</evidence>
<dbReference type="InterPro" id="IPR042102">
    <property type="entry name" value="RNA_pol_Rpb1_3_sf"/>
</dbReference>
<dbReference type="EC" id="2.7.7.6" evidence="12"/>
<evidence type="ECO:0000256" key="4">
    <source>
        <dbReference type="ARBA" id="ARBA00022679"/>
    </source>
</evidence>
<accession>A0A5C3L8R4</accession>
<evidence type="ECO:0000256" key="3">
    <source>
        <dbReference type="ARBA" id="ARBA00022478"/>
    </source>
</evidence>
<dbReference type="FunFam" id="2.40.40.20:FF:000019">
    <property type="entry name" value="DNA-directed RNA polymerase II subunit RPB1"/>
    <property type="match status" value="1"/>
</dbReference>
<dbReference type="PANTHER" id="PTHR19376:SF11">
    <property type="entry name" value="DNA-DIRECTED RNA POLYMERASE I SUBUNIT RPA1"/>
    <property type="match status" value="1"/>
</dbReference>
<feature type="compositionally biased region" description="Acidic residues" evidence="13">
    <location>
        <begin position="1412"/>
        <end position="1421"/>
    </location>
</feature>
<comment type="subcellular location">
    <subcellularLocation>
        <location evidence="1">Nucleus</location>
    </subcellularLocation>
</comment>
<name>A0A5C3L8R4_COPMA</name>
<dbReference type="InterPro" id="IPR007080">
    <property type="entry name" value="RNA_pol_Rpb1_1"/>
</dbReference>
<dbReference type="InterPro" id="IPR047107">
    <property type="entry name" value="DNA-dir_RNA_pol1_lsu_C"/>
</dbReference>
<dbReference type="Pfam" id="PF05000">
    <property type="entry name" value="RNA_pol_Rpb1_4"/>
    <property type="match status" value="1"/>
</dbReference>
<evidence type="ECO:0000259" key="14">
    <source>
        <dbReference type="SMART" id="SM00663"/>
    </source>
</evidence>
<dbReference type="FunFam" id="1.10.274.100:FF:000006">
    <property type="entry name" value="DNA-directed RNA polymerase subunit"/>
    <property type="match status" value="1"/>
</dbReference>
<dbReference type="Pfam" id="PF04997">
    <property type="entry name" value="RNA_pol_Rpb1_1"/>
    <property type="match status" value="1"/>
</dbReference>
<feature type="region of interest" description="Disordered" evidence="13">
    <location>
        <begin position="287"/>
        <end position="338"/>
    </location>
</feature>
<dbReference type="SMART" id="SM00663">
    <property type="entry name" value="RPOLA_N"/>
    <property type="match status" value="1"/>
</dbReference>
<dbReference type="InterPro" id="IPR007083">
    <property type="entry name" value="RNA_pol_Rpb1_4"/>
</dbReference>
<dbReference type="InterPro" id="IPR044893">
    <property type="entry name" value="RNA_pol_Rpb1_clamp_domain"/>
</dbReference>
<dbReference type="Pfam" id="PF04983">
    <property type="entry name" value="RNA_pol_Rpb1_3"/>
    <property type="match status" value="1"/>
</dbReference>
<protein>
    <recommendedName>
        <fullName evidence="12">DNA-directed RNA polymerase subunit</fullName>
        <ecNumber evidence="12">2.7.7.6</ecNumber>
    </recommendedName>
</protein>
<evidence type="ECO:0000256" key="5">
    <source>
        <dbReference type="ARBA" id="ARBA00022695"/>
    </source>
</evidence>
<dbReference type="InterPro" id="IPR045867">
    <property type="entry name" value="DNA-dir_RpoC_beta_prime"/>
</dbReference>
<dbReference type="InterPro" id="IPR000722">
    <property type="entry name" value="RNA_pol_asu"/>
</dbReference>
<dbReference type="FunFam" id="3.30.1490.180:FF:000003">
    <property type="entry name" value="DNA-directed RNA polymerase subunit"/>
    <property type="match status" value="1"/>
</dbReference>
<evidence type="ECO:0000256" key="7">
    <source>
        <dbReference type="ARBA" id="ARBA00022833"/>
    </source>
</evidence>
<feature type="compositionally biased region" description="Acidic residues" evidence="13">
    <location>
        <begin position="1431"/>
        <end position="1442"/>
    </location>
</feature>
<keyword evidence="4 12" id="KW-0808">Transferase</keyword>
<dbReference type="CDD" id="cd01435">
    <property type="entry name" value="RNAP_I_RPA1_N"/>
    <property type="match status" value="1"/>
</dbReference>
<dbReference type="Gene3D" id="3.30.70.2850">
    <property type="match status" value="1"/>
</dbReference>
<dbReference type="Gene3D" id="3.30.1490.180">
    <property type="entry name" value="RNA polymerase ii"/>
    <property type="match status" value="1"/>
</dbReference>
<comment type="catalytic activity">
    <reaction evidence="11 12">
        <text>RNA(n) + a ribonucleoside 5'-triphosphate = RNA(n+1) + diphosphate</text>
        <dbReference type="Rhea" id="RHEA:21248"/>
        <dbReference type="Rhea" id="RHEA-COMP:14527"/>
        <dbReference type="Rhea" id="RHEA-COMP:17342"/>
        <dbReference type="ChEBI" id="CHEBI:33019"/>
        <dbReference type="ChEBI" id="CHEBI:61557"/>
        <dbReference type="ChEBI" id="CHEBI:140395"/>
        <dbReference type="EC" id="2.7.7.6"/>
    </reaction>
</comment>
<proteinExistence type="inferred from homology"/>
<keyword evidence="8" id="KW-0460">Magnesium</keyword>
<dbReference type="InterPro" id="IPR006592">
    <property type="entry name" value="RNA_pol_N"/>
</dbReference>